<dbReference type="Gene3D" id="2.102.20.10">
    <property type="entry name" value="Beta-galactosidase, domain 2"/>
    <property type="match status" value="1"/>
</dbReference>
<dbReference type="SUPFAM" id="SSF51445">
    <property type="entry name" value="(Trans)glycosidases"/>
    <property type="match status" value="1"/>
</dbReference>
<dbReference type="InterPro" id="IPR036833">
    <property type="entry name" value="BetaGal_dom3_sf"/>
</dbReference>
<proteinExistence type="inferred from homology"/>
<dbReference type="Gene3D" id="3.20.20.80">
    <property type="entry name" value="Glycosidases"/>
    <property type="match status" value="1"/>
</dbReference>
<dbReference type="InterPro" id="IPR001944">
    <property type="entry name" value="Glycoside_Hdrlase_35"/>
</dbReference>
<dbReference type="SUPFAM" id="SSF117100">
    <property type="entry name" value="Beta-galactosidase LacA, domain 3"/>
    <property type="match status" value="1"/>
</dbReference>
<comment type="catalytic activity">
    <reaction evidence="1">
        <text>Hydrolysis of terminal non-reducing beta-D-galactose residues in beta-D-galactosides.</text>
        <dbReference type="EC" id="3.2.1.23"/>
    </reaction>
</comment>
<keyword evidence="5 10" id="KW-0378">Hydrolase</keyword>
<evidence type="ECO:0000256" key="4">
    <source>
        <dbReference type="ARBA" id="ARBA00022729"/>
    </source>
</evidence>
<organism evidence="10 11">
    <name type="scientific">Aulographum hederae CBS 113979</name>
    <dbReference type="NCBI Taxonomy" id="1176131"/>
    <lineage>
        <taxon>Eukaryota</taxon>
        <taxon>Fungi</taxon>
        <taxon>Dikarya</taxon>
        <taxon>Ascomycota</taxon>
        <taxon>Pezizomycotina</taxon>
        <taxon>Dothideomycetes</taxon>
        <taxon>Pleosporomycetidae</taxon>
        <taxon>Aulographales</taxon>
        <taxon>Aulographaceae</taxon>
    </lineage>
</organism>
<dbReference type="EC" id="3.2.1.23" evidence="3"/>
<evidence type="ECO:0000313" key="11">
    <source>
        <dbReference type="Proteomes" id="UP000800041"/>
    </source>
</evidence>
<name>A0A6G1GYS6_9PEZI</name>
<evidence type="ECO:0000256" key="3">
    <source>
        <dbReference type="ARBA" id="ARBA00012756"/>
    </source>
</evidence>
<evidence type="ECO:0000256" key="5">
    <source>
        <dbReference type="ARBA" id="ARBA00022801"/>
    </source>
</evidence>
<dbReference type="InterPro" id="IPR017853">
    <property type="entry name" value="GH"/>
</dbReference>
<dbReference type="InterPro" id="IPR037110">
    <property type="entry name" value="Betagal_dom2_sf"/>
</dbReference>
<reference evidence="10" key="1">
    <citation type="journal article" date="2020" name="Stud. Mycol.">
        <title>101 Dothideomycetes genomes: a test case for predicting lifestyles and emergence of pathogens.</title>
        <authorList>
            <person name="Haridas S."/>
            <person name="Albert R."/>
            <person name="Binder M."/>
            <person name="Bloem J."/>
            <person name="Labutti K."/>
            <person name="Salamov A."/>
            <person name="Andreopoulos B."/>
            <person name="Baker S."/>
            <person name="Barry K."/>
            <person name="Bills G."/>
            <person name="Bluhm B."/>
            <person name="Cannon C."/>
            <person name="Castanera R."/>
            <person name="Culley D."/>
            <person name="Daum C."/>
            <person name="Ezra D."/>
            <person name="Gonzalez J."/>
            <person name="Henrissat B."/>
            <person name="Kuo A."/>
            <person name="Liang C."/>
            <person name="Lipzen A."/>
            <person name="Lutzoni F."/>
            <person name="Magnuson J."/>
            <person name="Mondo S."/>
            <person name="Nolan M."/>
            <person name="Ohm R."/>
            <person name="Pangilinan J."/>
            <person name="Park H.-J."/>
            <person name="Ramirez L."/>
            <person name="Alfaro M."/>
            <person name="Sun H."/>
            <person name="Tritt A."/>
            <person name="Yoshinaga Y."/>
            <person name="Zwiers L.-H."/>
            <person name="Turgeon B."/>
            <person name="Goodwin S."/>
            <person name="Spatafora J."/>
            <person name="Crous P."/>
            <person name="Grigoriev I."/>
        </authorList>
    </citation>
    <scope>NUCLEOTIDE SEQUENCE</scope>
    <source>
        <strain evidence="10">CBS 113979</strain>
    </source>
</reference>
<dbReference type="PRINTS" id="PR00742">
    <property type="entry name" value="GLHYDRLASE35"/>
</dbReference>
<feature type="domain" description="Beta-galactosidase" evidence="9">
    <location>
        <begin position="346"/>
        <end position="523"/>
    </location>
</feature>
<dbReference type="FunFam" id="2.60.120.260:FF:000065">
    <property type="entry name" value="Beta-galactosidase A"/>
    <property type="match status" value="1"/>
</dbReference>
<dbReference type="OrthoDB" id="1657402at2759"/>
<dbReference type="AlphaFoldDB" id="A0A6G1GYS6"/>
<evidence type="ECO:0000259" key="9">
    <source>
        <dbReference type="SMART" id="SM01029"/>
    </source>
</evidence>
<accession>A0A6G1GYS6</accession>
<dbReference type="Pfam" id="PF10435">
    <property type="entry name" value="BetaGal_dom2"/>
    <property type="match status" value="1"/>
</dbReference>
<dbReference type="Pfam" id="PF01301">
    <property type="entry name" value="Glyco_hydro_35"/>
    <property type="match status" value="1"/>
</dbReference>
<keyword evidence="6" id="KW-0325">Glycoprotein</keyword>
<dbReference type="SUPFAM" id="SSF49785">
    <property type="entry name" value="Galactose-binding domain-like"/>
    <property type="match status" value="2"/>
</dbReference>
<dbReference type="SUPFAM" id="SSF51011">
    <property type="entry name" value="Glycosyl hydrolase domain"/>
    <property type="match status" value="1"/>
</dbReference>
<sequence>MFLSAEFHPFRLPSPGLWLDIFQKVKAMGFSGVSFYHMWALLEGEPGHVRIDGVFALEEFFAAAKEAGIYLLARPGPYINSETTGGGFPGWLQKTKSQLRSTNPEFLNAIKPYILEVGKIVAKAEITKGGPVILLQPDNEYTLCSESTGILDMSNCLDKQYMAFVEETYREAGVTVPILVNDALPLGNFAPGTGVGSGDIYGWDFYPFGWGQPPCSNPQNWTRSSLPYPAYLSLLRNISLPTSPRSIVEFQGGAPDAWGGVGVEQCASLVNQDFERVFYKSSYSLHVTLFNIYMTYGGTNWGNIGHPLGYTSYDAGAAISEDRQLTREKYAELKLQGNFHRASPAYLTAQPNEDSKGIYTDSSVLLTTPLLGSKTNFYVVRHDDYQSTNLTRYSLRLSTKIGNITIPQLGGSLLLAGRDSKIHVTNFDIGGIDLLYSSAEIFTWKRTGNKSTLLLYGGMGETHEFALPKEIGVLTDPENENIKYSNAGKAQIVQWTVGKDRVMLSFGKDLDIYLLWRNEVYTYWTLDLPSPEPLGRYTSPSRLNSSDASRSSVIVKAGYLLRSASIRNERLYLVGDVNATTEIEVITAPLGCCKALSFNGRDMESTFIDGRLTATVLFEAPEIHLPDLAKMDWRYVDSLPEIQNGFDDNSWTLCDKVASNNPRVLTTPTSLYASDYGYHAGSFIYRGHFMANGNETALYLQTQGGFAFGHGVWLNSSFLGSWPGTPEASATNHTLMFPRPLVRGSRYVLTVLIDHMGYDENYYNDINPMKAPRGILEYSLSGHSDASSITWKMTGNLGGETYRDHSRGPLNEGAMFAERQGYHLPGAPTASWEERSPLQGINSASVGFFVTTFTLDIPAGYDIPLAIELHGPMSVAGVKDKSSNFRVQIFVNGWQFGKYVNNLGPQMKFFVPEGILDYNGDNYLGLTLWSLDGMGAKLEDVKLSYDVVVQSGYSKPKVVQAIEYEKRV</sequence>
<dbReference type="Proteomes" id="UP000800041">
    <property type="component" value="Unassembled WGS sequence"/>
</dbReference>
<evidence type="ECO:0000256" key="1">
    <source>
        <dbReference type="ARBA" id="ARBA00001412"/>
    </source>
</evidence>
<keyword evidence="4" id="KW-0732">Signal</keyword>
<evidence type="ECO:0000256" key="7">
    <source>
        <dbReference type="ARBA" id="ARBA00023295"/>
    </source>
</evidence>
<dbReference type="Pfam" id="PF13363">
    <property type="entry name" value="BetaGal_dom3"/>
    <property type="match status" value="1"/>
</dbReference>
<dbReference type="Pfam" id="PF13364">
    <property type="entry name" value="BetaGal_ABD2"/>
    <property type="match status" value="2"/>
</dbReference>
<evidence type="ECO:0000256" key="8">
    <source>
        <dbReference type="RuleBase" id="RU003679"/>
    </source>
</evidence>
<dbReference type="InterPro" id="IPR031330">
    <property type="entry name" value="Gly_Hdrlase_35_cat"/>
</dbReference>
<gene>
    <name evidence="10" type="ORF">K402DRAFT_356591</name>
</gene>
<dbReference type="InterPro" id="IPR025300">
    <property type="entry name" value="BetaGal_jelly_roll_dom"/>
</dbReference>
<keyword evidence="7" id="KW-0326">Glycosidase</keyword>
<comment type="similarity">
    <text evidence="2 8">Belongs to the glycosyl hydrolase 35 family.</text>
</comment>
<protein>
    <recommendedName>
        <fullName evidence="3">beta-galactosidase</fullName>
        <ecNumber evidence="3">3.2.1.23</ecNumber>
    </recommendedName>
</protein>
<dbReference type="InterPro" id="IPR025972">
    <property type="entry name" value="BetaGal_dom3"/>
</dbReference>
<keyword evidence="11" id="KW-1185">Reference proteome</keyword>
<evidence type="ECO:0000256" key="6">
    <source>
        <dbReference type="ARBA" id="ARBA00023180"/>
    </source>
</evidence>
<dbReference type="GO" id="GO:0005975">
    <property type="term" value="P:carbohydrate metabolic process"/>
    <property type="evidence" value="ECO:0007669"/>
    <property type="project" value="InterPro"/>
</dbReference>
<dbReference type="GO" id="GO:0004565">
    <property type="term" value="F:beta-galactosidase activity"/>
    <property type="evidence" value="ECO:0007669"/>
    <property type="project" value="UniProtKB-EC"/>
</dbReference>
<dbReference type="EMBL" id="ML977159">
    <property type="protein sequence ID" value="KAF1986085.1"/>
    <property type="molecule type" value="Genomic_DNA"/>
</dbReference>
<evidence type="ECO:0000313" key="10">
    <source>
        <dbReference type="EMBL" id="KAF1986085.1"/>
    </source>
</evidence>
<dbReference type="PANTHER" id="PTHR23421">
    <property type="entry name" value="BETA-GALACTOSIDASE RELATED"/>
    <property type="match status" value="1"/>
</dbReference>
<evidence type="ECO:0000256" key="2">
    <source>
        <dbReference type="ARBA" id="ARBA00009809"/>
    </source>
</evidence>
<dbReference type="SMART" id="SM01029">
    <property type="entry name" value="BetaGal_dom2"/>
    <property type="match status" value="1"/>
</dbReference>
<dbReference type="InterPro" id="IPR008979">
    <property type="entry name" value="Galactose-bd-like_sf"/>
</dbReference>
<dbReference type="FunFam" id="3.20.20.80:FF:000040">
    <property type="entry name" value="Beta-galactosidase A"/>
    <property type="match status" value="1"/>
</dbReference>
<dbReference type="FunFam" id="2.102.20.10:FF:000001">
    <property type="entry name" value="Beta-galactosidase A"/>
    <property type="match status" value="1"/>
</dbReference>
<dbReference type="Gene3D" id="2.60.120.260">
    <property type="entry name" value="Galactose-binding domain-like"/>
    <property type="match status" value="2"/>
</dbReference>
<dbReference type="Gene3D" id="2.60.390.10">
    <property type="entry name" value="Beta-galactosidase, domain 3"/>
    <property type="match status" value="1"/>
</dbReference>
<dbReference type="InterPro" id="IPR018954">
    <property type="entry name" value="Betagal_dom2"/>
</dbReference>